<evidence type="ECO:0000313" key="3">
    <source>
        <dbReference type="Proteomes" id="UP000474777"/>
    </source>
</evidence>
<dbReference type="EMBL" id="JAAGWD010000001">
    <property type="protein sequence ID" value="NEM96541.1"/>
    <property type="molecule type" value="Genomic_DNA"/>
</dbReference>
<comment type="caution">
    <text evidence="2">The sequence shown here is derived from an EMBL/GenBank/DDBJ whole genome shotgun (WGS) entry which is preliminary data.</text>
</comment>
<dbReference type="RefSeq" id="WP_163911920.1">
    <property type="nucleotide sequence ID" value="NZ_JAAGWD010000001.1"/>
</dbReference>
<name>A0A6B3LSP3_9BACT</name>
<accession>A0A6B3LSP3</accession>
<sequence>MYRISHYIAILLLLLFTRVMVPDALILELHAHTHTVHAEHTDTHKAHVGQKHTHCPVEDLFDASFQGTAVHLEVLQPSYSSVYKITSPSTPHNKQPAHFLQRGPPVV</sequence>
<feature type="region of interest" description="Disordered" evidence="1">
    <location>
        <begin position="86"/>
        <end position="107"/>
    </location>
</feature>
<reference evidence="2 3" key="1">
    <citation type="submission" date="2020-02" db="EMBL/GenBank/DDBJ databases">
        <authorList>
            <person name="Kim M.K."/>
        </authorList>
    </citation>
    <scope>NUCLEOTIDE SEQUENCE [LARGE SCALE GENOMIC DNA]</scope>
    <source>
        <strain evidence="2 3">BT327</strain>
    </source>
</reference>
<gene>
    <name evidence="2" type="ORF">GXP69_02430</name>
</gene>
<organism evidence="2 3">
    <name type="scientific">Pontibacter burrus</name>
    <dbReference type="NCBI Taxonomy" id="2704466"/>
    <lineage>
        <taxon>Bacteria</taxon>
        <taxon>Pseudomonadati</taxon>
        <taxon>Bacteroidota</taxon>
        <taxon>Cytophagia</taxon>
        <taxon>Cytophagales</taxon>
        <taxon>Hymenobacteraceae</taxon>
        <taxon>Pontibacter</taxon>
    </lineage>
</organism>
<protein>
    <recommendedName>
        <fullName evidence="4">DUF2946 domain-containing protein</fullName>
    </recommendedName>
</protein>
<evidence type="ECO:0000256" key="1">
    <source>
        <dbReference type="SAM" id="MobiDB-lite"/>
    </source>
</evidence>
<evidence type="ECO:0000313" key="2">
    <source>
        <dbReference type="EMBL" id="NEM96541.1"/>
    </source>
</evidence>
<dbReference type="Proteomes" id="UP000474777">
    <property type="component" value="Unassembled WGS sequence"/>
</dbReference>
<dbReference type="AlphaFoldDB" id="A0A6B3LSP3"/>
<evidence type="ECO:0008006" key="4">
    <source>
        <dbReference type="Google" id="ProtNLM"/>
    </source>
</evidence>
<proteinExistence type="predicted"/>
<keyword evidence="3" id="KW-1185">Reference proteome</keyword>